<reference evidence="2" key="1">
    <citation type="submission" date="2024-06" db="EMBL/GenBank/DDBJ databases">
        <title>Multi-omics analyses provide insights into the biosynthesis of the anticancer antibiotic pleurotin in Hohenbuehelia grisea.</title>
        <authorList>
            <person name="Weaver J.A."/>
            <person name="Alberti F."/>
        </authorList>
    </citation>
    <scope>NUCLEOTIDE SEQUENCE [LARGE SCALE GENOMIC DNA]</scope>
    <source>
        <strain evidence="2">T-177</strain>
    </source>
</reference>
<comment type="caution">
    <text evidence="1">The sequence shown here is derived from an EMBL/GenBank/DDBJ whole genome shotgun (WGS) entry which is preliminary data.</text>
</comment>
<evidence type="ECO:0000313" key="1">
    <source>
        <dbReference type="EMBL" id="KAL0952619.1"/>
    </source>
</evidence>
<dbReference type="Proteomes" id="UP001556367">
    <property type="component" value="Unassembled WGS sequence"/>
</dbReference>
<organism evidence="1 2">
    <name type="scientific">Hohenbuehelia grisea</name>
    <dbReference type="NCBI Taxonomy" id="104357"/>
    <lineage>
        <taxon>Eukaryota</taxon>
        <taxon>Fungi</taxon>
        <taxon>Dikarya</taxon>
        <taxon>Basidiomycota</taxon>
        <taxon>Agaricomycotina</taxon>
        <taxon>Agaricomycetes</taxon>
        <taxon>Agaricomycetidae</taxon>
        <taxon>Agaricales</taxon>
        <taxon>Pleurotineae</taxon>
        <taxon>Pleurotaceae</taxon>
        <taxon>Hohenbuehelia</taxon>
    </lineage>
</organism>
<evidence type="ECO:0008006" key="3">
    <source>
        <dbReference type="Google" id="ProtNLM"/>
    </source>
</evidence>
<keyword evidence="2" id="KW-1185">Reference proteome</keyword>
<accession>A0ABR3JAE0</accession>
<name>A0ABR3JAE0_9AGAR</name>
<evidence type="ECO:0000313" key="2">
    <source>
        <dbReference type="Proteomes" id="UP001556367"/>
    </source>
</evidence>
<sequence length="434" mass="50009">MVFKSKALPRSITAYIGGRNFAGFQAHVLIKDDYMLVIQSPPSPKASYVHGVVIDTKILQEVDNEYLFNLEKIQTLLHAIEFGKTNWAYMIPRREGGFRLVQKDRPMYEVTCTPWAPLVEERDITITQWITPEERHGLWKGKEVDIYMGWADDVLERVEQMMVAYRALHGLDLTYEVLGHLTRDGTIIGLITEPAYGRSVEFCDRSIVYDAISRVQSYNLLYRTPCKSNIMLSNGKVRFTDLSRLKVFSDHEKSSIESESEVAHWLSLKILFEELSLGPNWITPARTWKPKLRLLPAPTAPEKPFYIRQILEMTSKSLFPDFCSTPQAGRQRQKQMSNAHRADRYSSLKISAVPDRVSGGTRIRGSEHCLDRDHRRRHVLPRAQRAAPKLLLAPEEDFKVEDEEDEDWVPTPDDLTTHIFSSEPWLQATIDEIH</sequence>
<dbReference type="EMBL" id="JASNQZ010000010">
    <property type="protein sequence ID" value="KAL0952619.1"/>
    <property type="molecule type" value="Genomic_DNA"/>
</dbReference>
<protein>
    <recommendedName>
        <fullName evidence="3">Fungal-type protein kinase domain-containing protein</fullName>
    </recommendedName>
</protein>
<proteinExistence type="predicted"/>
<gene>
    <name evidence="1" type="ORF">HGRIS_006869</name>
</gene>